<dbReference type="PANTHER" id="PTHR43449:SF3">
    <property type="entry name" value="POLYMERASE NUCLEOTIDYL TRANSFERASE DOMAIN-CONTAINING PROTEIN"/>
    <property type="match status" value="1"/>
</dbReference>
<dbReference type="GO" id="GO:0016740">
    <property type="term" value="F:transferase activity"/>
    <property type="evidence" value="ECO:0007669"/>
    <property type="project" value="UniProtKB-KW"/>
</dbReference>
<keyword evidence="2" id="KW-0808">Transferase</keyword>
<dbReference type="Gene3D" id="3.30.460.10">
    <property type="entry name" value="Beta Polymerase, domain 2"/>
    <property type="match status" value="1"/>
</dbReference>
<accession>A0A150J3U4</accession>
<dbReference type="SUPFAM" id="SSF81301">
    <property type="entry name" value="Nucleotidyltransferase"/>
    <property type="match status" value="1"/>
</dbReference>
<evidence type="ECO:0000313" key="2">
    <source>
        <dbReference type="EMBL" id="KYC51634.1"/>
    </source>
</evidence>
<dbReference type="PANTHER" id="PTHR43449">
    <property type="entry name" value="NUCLEOTIDYLTRANSFERASE"/>
    <property type="match status" value="1"/>
</dbReference>
<organism evidence="2 3">
    <name type="scientific">Candidatus Methanofastidiosum methylothiophilum</name>
    <dbReference type="NCBI Taxonomy" id="1705564"/>
    <lineage>
        <taxon>Archaea</taxon>
        <taxon>Methanobacteriati</taxon>
        <taxon>Methanobacteriota</taxon>
        <taxon>Stenosarchaea group</taxon>
        <taxon>Candidatus Methanofastidiosia</taxon>
        <taxon>Candidatus Methanofastidiosales</taxon>
        <taxon>Candidatus Methanofastidiosaceae</taxon>
        <taxon>Candidatus Methanofastidiosum</taxon>
    </lineage>
</organism>
<comment type="caution">
    <text evidence="2">The sequence shown here is derived from an EMBL/GenBank/DDBJ whole genome shotgun (WGS) entry which is preliminary data.</text>
</comment>
<dbReference type="EMBL" id="LNGD01000060">
    <property type="protein sequence ID" value="KYC51634.1"/>
    <property type="molecule type" value="Genomic_DNA"/>
</dbReference>
<feature type="domain" description="Polymerase beta nucleotidyltransferase" evidence="1">
    <location>
        <begin position="10"/>
        <end position="69"/>
    </location>
</feature>
<protein>
    <submittedName>
        <fullName evidence="2">Nucleotidyltransferase domain protein</fullName>
    </submittedName>
</protein>
<evidence type="ECO:0000313" key="3">
    <source>
        <dbReference type="Proteomes" id="UP000075578"/>
    </source>
</evidence>
<name>A0A150J3U4_9EURY</name>
<dbReference type="Proteomes" id="UP000075578">
    <property type="component" value="Unassembled WGS sequence"/>
</dbReference>
<proteinExistence type="predicted"/>
<dbReference type="InterPro" id="IPR043519">
    <property type="entry name" value="NT_sf"/>
</dbReference>
<dbReference type="CDD" id="cd05403">
    <property type="entry name" value="NT_KNTase_like"/>
    <property type="match status" value="1"/>
</dbReference>
<dbReference type="AlphaFoldDB" id="A0A150J3U4"/>
<sequence length="103" mass="12005">MDRKRARSLEELVELIKKEYSPELILLFGSRARGDNLITSDYDIIVVSKKFIGIPFLTRLFLMQDLWDGERHLDALCYTPEEYERKKQQMGTVQQASIEGVPL</sequence>
<evidence type="ECO:0000259" key="1">
    <source>
        <dbReference type="Pfam" id="PF18765"/>
    </source>
</evidence>
<gene>
    <name evidence="2" type="ORF">AMQ74_01059</name>
</gene>
<reference evidence="2 3" key="1">
    <citation type="journal article" date="2016" name="ISME J.">
        <title>Chasing the elusive Euryarchaeota class WSA2: genomes reveal a uniquely fastidious methyl-reducing methanogen.</title>
        <authorList>
            <person name="Nobu M.K."/>
            <person name="Narihiro T."/>
            <person name="Kuroda K."/>
            <person name="Mei R."/>
            <person name="Liu W.T."/>
        </authorList>
    </citation>
    <scope>NUCLEOTIDE SEQUENCE [LARGE SCALE GENOMIC DNA]</scope>
    <source>
        <strain evidence="2">U1lsi0528_Bin089</strain>
    </source>
</reference>
<dbReference type="InterPro" id="IPR041633">
    <property type="entry name" value="Polbeta"/>
</dbReference>
<dbReference type="Pfam" id="PF18765">
    <property type="entry name" value="Polbeta"/>
    <property type="match status" value="1"/>
</dbReference>